<dbReference type="SMART" id="SM00530">
    <property type="entry name" value="HTH_XRE"/>
    <property type="match status" value="1"/>
</dbReference>
<evidence type="ECO:0000313" key="3">
    <source>
        <dbReference type="Proteomes" id="UP000009286"/>
    </source>
</evidence>
<dbReference type="eggNOG" id="COG3620">
    <property type="taxonomic scope" value="Bacteria"/>
</dbReference>
<gene>
    <name evidence="2" type="ordered locus">MICA_580</name>
</gene>
<keyword evidence="3" id="KW-1185">Reference proteome</keyword>
<dbReference type="GO" id="GO:0003677">
    <property type="term" value="F:DNA binding"/>
    <property type="evidence" value="ECO:0007669"/>
    <property type="project" value="InterPro"/>
</dbReference>
<dbReference type="PROSITE" id="PS50943">
    <property type="entry name" value="HTH_CROC1"/>
    <property type="match status" value="1"/>
</dbReference>
<accession>G2KMY5</accession>
<dbReference type="Pfam" id="PF01381">
    <property type="entry name" value="HTH_3"/>
    <property type="match status" value="1"/>
</dbReference>
<dbReference type="STRING" id="856793.MICA_580"/>
<organism evidence="2 3">
    <name type="scientific">Micavibrio aeruginosavorus (strain ARL-13)</name>
    <dbReference type="NCBI Taxonomy" id="856793"/>
    <lineage>
        <taxon>Bacteria</taxon>
        <taxon>Pseudomonadati</taxon>
        <taxon>Bdellovibrionota</taxon>
        <taxon>Bdellovibrionia</taxon>
        <taxon>Bdellovibrionales</taxon>
        <taxon>Pseudobdellovibrionaceae</taxon>
        <taxon>Micavibrio</taxon>
    </lineage>
</organism>
<proteinExistence type="predicted"/>
<dbReference type="AlphaFoldDB" id="G2KMY5"/>
<protein>
    <submittedName>
        <fullName evidence="2">Helix-turn-helix family protein</fullName>
    </submittedName>
</protein>
<dbReference type="HOGENOM" id="CLU_1303710_0_0_5"/>
<evidence type="ECO:0000259" key="1">
    <source>
        <dbReference type="PROSITE" id="PS50943"/>
    </source>
</evidence>
<dbReference type="RefSeq" id="WP_014102140.1">
    <property type="nucleotide sequence ID" value="NC_016026.1"/>
</dbReference>
<reference evidence="2 3" key="1">
    <citation type="journal article" date="2011" name="BMC Genomics">
        <title>Genomic insights into an obligate epibiotic bacterial predator: Micavibrio aeruginosavorus ARL-13.</title>
        <authorList>
            <person name="Wang Z."/>
            <person name="Kadouri D."/>
            <person name="Wu M."/>
        </authorList>
    </citation>
    <scope>NUCLEOTIDE SEQUENCE [LARGE SCALE GENOMIC DNA]</scope>
    <source>
        <strain evidence="2 3">ARL-13</strain>
    </source>
</reference>
<evidence type="ECO:0000313" key="2">
    <source>
        <dbReference type="EMBL" id="AEP08917.1"/>
    </source>
</evidence>
<dbReference type="KEGG" id="mai:MICA_580"/>
<dbReference type="OrthoDB" id="4419620at2"/>
<dbReference type="Proteomes" id="UP000009286">
    <property type="component" value="Chromosome"/>
</dbReference>
<dbReference type="CDD" id="cd00093">
    <property type="entry name" value="HTH_XRE"/>
    <property type="match status" value="1"/>
</dbReference>
<dbReference type="EMBL" id="CP002382">
    <property type="protein sequence ID" value="AEP08917.1"/>
    <property type="molecule type" value="Genomic_DNA"/>
</dbReference>
<dbReference type="InterPro" id="IPR001387">
    <property type="entry name" value="Cro/C1-type_HTH"/>
</dbReference>
<dbReference type="Gene3D" id="1.10.260.40">
    <property type="entry name" value="lambda repressor-like DNA-binding domains"/>
    <property type="match status" value="1"/>
</dbReference>
<dbReference type="SUPFAM" id="SSF47413">
    <property type="entry name" value="lambda repressor-like DNA-binding domains"/>
    <property type="match status" value="1"/>
</dbReference>
<sequence>MDFQGLIPAARALVGWSQADLASRVGMTQASIAGIEKGRGDPHKSSLEKIRAAFDRVGVEFLPSGVQLRRTPVFFIEGDTWYTSLLDDVSATLPDGGEVLIENVDDRKSSPRVIDHLRQMRRAGITFRMTAMEGNTYLSAPVSWYRFIPAQYFKNWIVMVYGDKVAYSVADETGCMVITDANLADAMRNRFDMLWNMFPELKIESTAAERI</sequence>
<feature type="domain" description="HTH cro/C1-type" evidence="1">
    <location>
        <begin position="7"/>
        <end position="62"/>
    </location>
</feature>
<dbReference type="InterPro" id="IPR010982">
    <property type="entry name" value="Lambda_DNA-bd_dom_sf"/>
</dbReference>
<name>G2KMY5_MICAA</name>